<reference evidence="1" key="1">
    <citation type="submission" date="2024-07" db="EMBL/GenBank/DDBJ databases">
        <title>Metagenome and Metagenome-Assembled Genomes of Archaea from a hot spring from the geothermal field of Los Azufres, Mexico.</title>
        <authorList>
            <person name="Marin-Paredes R."/>
            <person name="Martinez-Romero E."/>
            <person name="Servin-Garciduenas L.E."/>
        </authorList>
    </citation>
    <scope>NUCLEOTIDE SEQUENCE</scope>
    <source>
        <strain evidence="1">AZ1-454</strain>
    </source>
</reference>
<sequence>MCRLLAFNTKGKLDEKVVEAFAEVARHDVLSSSPHSDGWGMSVFVYEKSWRNISYKTGLPAFEDPLYKRLPVTIEGERLVGIIHARKAGKKFLTGLSHSHPYHAKAGVYELFFAHNGSISRKFFENPSLPYTDSYLFFLEIVKRVNQGATPLEAYAEVFERAKPFSSSLNSVLISYSESEGPRVYAGYYYNKERLREREEYYKVFRYKDYVFSSTLKYYIGNDAEELIYGDIINL</sequence>
<evidence type="ECO:0000313" key="1">
    <source>
        <dbReference type="EMBL" id="MEW9490604.1"/>
    </source>
</evidence>
<evidence type="ECO:0000313" key="2">
    <source>
        <dbReference type="Proteomes" id="UP000053480"/>
    </source>
</evidence>
<organism evidence="1 2">
    <name type="scientific">Candidatus Aramenus sulfurataquae</name>
    <dbReference type="NCBI Taxonomy" id="1326980"/>
    <lineage>
        <taxon>Archaea</taxon>
        <taxon>Thermoproteota</taxon>
        <taxon>Thermoprotei</taxon>
        <taxon>Sulfolobales</taxon>
        <taxon>Sulfolobaceae</taxon>
        <taxon>Candidatus Aramenus</taxon>
    </lineage>
</organism>
<dbReference type="Proteomes" id="UP000053480">
    <property type="component" value="Unassembled WGS sequence"/>
</dbReference>
<name>A0ACC6TL69_9CREN</name>
<accession>A0ACC6TL69</accession>
<comment type="caution">
    <text evidence="1">The sequence shown here is derived from an EMBL/GenBank/DDBJ whole genome shotgun (WGS) entry which is preliminary data.</text>
</comment>
<proteinExistence type="predicted"/>
<gene>
    <name evidence="1" type="ORF">TQ35_0000045</name>
</gene>
<protein>
    <submittedName>
        <fullName evidence="1">Class II glutamine amidotransferase</fullName>
    </submittedName>
</protein>
<dbReference type="EMBL" id="JZWS03000001">
    <property type="protein sequence ID" value="MEW9490604.1"/>
    <property type="molecule type" value="Genomic_DNA"/>
</dbReference>
<keyword evidence="1" id="KW-0315">Glutamine amidotransferase</keyword>